<dbReference type="Pfam" id="PF00931">
    <property type="entry name" value="NB-ARC"/>
    <property type="match status" value="1"/>
</dbReference>
<evidence type="ECO:0000313" key="12">
    <source>
        <dbReference type="Proteomes" id="UP000636709"/>
    </source>
</evidence>
<keyword evidence="12" id="KW-1185">Reference proteome</keyword>
<comment type="similarity">
    <text evidence="1">Belongs to the disease resistance NB-LRR family.</text>
</comment>
<dbReference type="PANTHER" id="PTHR23155:SF1116">
    <property type="entry name" value="OS12G0273300 PROTEIN"/>
    <property type="match status" value="1"/>
</dbReference>
<dbReference type="PANTHER" id="PTHR23155">
    <property type="entry name" value="DISEASE RESISTANCE PROTEIN RP"/>
    <property type="match status" value="1"/>
</dbReference>
<dbReference type="GO" id="GO:0002758">
    <property type="term" value="P:innate immune response-activating signaling pathway"/>
    <property type="evidence" value="ECO:0007669"/>
    <property type="project" value="UniProtKB-ARBA"/>
</dbReference>
<dbReference type="InterPro" id="IPR027417">
    <property type="entry name" value="P-loop_NTPase"/>
</dbReference>
<accession>A0A835DU54</accession>
<dbReference type="OrthoDB" id="1749650at2759"/>
<protein>
    <submittedName>
        <fullName evidence="11">Uncharacterized protein</fullName>
    </submittedName>
</protein>
<dbReference type="PRINTS" id="PR00364">
    <property type="entry name" value="DISEASERSIST"/>
</dbReference>
<sequence length="1200" mass="134606">MDLVTGALGNLAPKLLQLLGDEYKLHKGLTEKVESLSKELKHVHATLRKVAEVPWDQLDEHVKTWADELREKSYDMEDVLDTFLVRVEGPVPSGKKDGKIKRKLKKKMDSLFTLFSKGKARHDIAGAIEDIIKQLKEVAERRAMYKLDDVMAKPTATSRIDPRLVAMNNEVNKLIGIDKSSGELSRMLSPVGNDSNGKIKIVSVVGVGGLGKTTLAQAVYDKLNPNFGCRAFVPVGRDRDVKTVLRDILIDLDNKYMDVKYNILDERQLIKQLKDFLRSNRYFIVIDDVWSTETWNIIRTAFVENDSGSRVIVTTRKREVASMAEEVYYLQPLSDDDSKMLLYTRLYGGEDKCPLNHPAEASEKILKKCGGVPLAVITMASMLVGKSTEDWYDMCKSFYGGNEGQQIHDTEWILSLSYYDLPLYLRTCLLYLSVYPEDYLIEKDPLIWKWIAEGLVEIKTGTSLFQRGEEYFNQLINSSLIQAVEPSDGVIDRCRVHDMVLDLIREMSKKVNFVTISNDDGEGTLQRNKQLRRLAHHNRPMKQTHEDDDMGMAKVRSLVVHGCEIDSWLLHPSFKLLRVLALEGCSRDSAEGWQGLRHLGNLLHLRYLGLRHTRISELPEEIGKLKFLQILDLEGSDVQLLPSGVCQLTQLLYLRGGFDTRAPDGLLKKVTSLEELCLNIDNLDDEPKRQFINDLGNLSQVRVLSIYGELRGGGMALQSELVQSLDNLHKLQHLRLVDYNFDGEDDTCKWWVEWEDTVVLPRGLQMLDLDAVPFRRLPSCISPAHLQNLCMLWLRVEAIDEAGLRALGGLPELRELVLLARRSSIASTATVASINISGKGFFQKLRIIHLCFGWMIQLVRNKEEEEDSKAGVVSVSFWNGNGAAPFGSRTKQQTGCRRSVEAVPPPVMPNLQYLYFEVPVRALYMDGNRGCDNLGLEFLPSLANVLVDVNCEGAPADDVDKAEADLRNATQLHPNKFIPDIERVKEHRMIAQSIDKGDEEDGTELTALLEDIAFTSTGQTGLRALGGLPELHELGLTARRSSIASTATVASINISGEGFFQKLRVCWLYYGWMVQLVLNKEEDDSKAGVVSVSFWNGNGAAPFGSRTKQQAGCRRSVEAVPPPVMPNLQELDFEVPVRALYKDGNGGCDNLGLEFLPSLANVQVRVDCTGATADDVKKAEADLMKAARLHPNKLIPNIFR</sequence>
<keyword evidence="2" id="KW-0433">Leucine-rich repeat</keyword>
<evidence type="ECO:0000256" key="1">
    <source>
        <dbReference type="ARBA" id="ARBA00008894"/>
    </source>
</evidence>
<evidence type="ECO:0000259" key="9">
    <source>
        <dbReference type="Pfam" id="PF23559"/>
    </source>
</evidence>
<dbReference type="Gene3D" id="3.80.10.10">
    <property type="entry name" value="Ribonuclease Inhibitor"/>
    <property type="match status" value="1"/>
</dbReference>
<dbReference type="EMBL" id="JACEFO010003026">
    <property type="protein sequence ID" value="KAF8645097.1"/>
    <property type="molecule type" value="Genomic_DNA"/>
</dbReference>
<proteinExistence type="inferred from homology"/>
<dbReference type="GO" id="GO:0042742">
    <property type="term" value="P:defense response to bacterium"/>
    <property type="evidence" value="ECO:0007669"/>
    <property type="project" value="UniProtKB-ARBA"/>
</dbReference>
<reference evidence="11" key="1">
    <citation type="submission" date="2020-07" db="EMBL/GenBank/DDBJ databases">
        <title>Genome sequence and genetic diversity analysis of an under-domesticated orphan crop, white fonio (Digitaria exilis).</title>
        <authorList>
            <person name="Bennetzen J.L."/>
            <person name="Chen S."/>
            <person name="Ma X."/>
            <person name="Wang X."/>
            <person name="Yssel A.E.J."/>
            <person name="Chaluvadi S.R."/>
            <person name="Johnson M."/>
            <person name="Gangashetty P."/>
            <person name="Hamidou F."/>
            <person name="Sanogo M.D."/>
            <person name="Zwaenepoel A."/>
            <person name="Wallace J."/>
            <person name="Van De Peer Y."/>
            <person name="Van Deynze A."/>
        </authorList>
    </citation>
    <scope>NUCLEOTIDE SEQUENCE</scope>
    <source>
        <tissue evidence="11">Leaves</tissue>
    </source>
</reference>
<comment type="caution">
    <text evidence="11">The sequence shown here is derived from an EMBL/GenBank/DDBJ whole genome shotgun (WGS) entry which is preliminary data.</text>
</comment>
<evidence type="ECO:0000259" key="7">
    <source>
        <dbReference type="Pfam" id="PF00931"/>
    </source>
</evidence>
<gene>
    <name evidence="11" type="ORF">HU200_066207</name>
</gene>
<dbReference type="InterPro" id="IPR044974">
    <property type="entry name" value="Disease_R_plants"/>
</dbReference>
<dbReference type="InterPro" id="IPR042197">
    <property type="entry name" value="Apaf_helical"/>
</dbReference>
<dbReference type="InterPro" id="IPR055414">
    <property type="entry name" value="LRR_R13L4/SHOC2-like"/>
</dbReference>
<dbReference type="Pfam" id="PF23559">
    <property type="entry name" value="WHD_DRP"/>
    <property type="match status" value="1"/>
</dbReference>
<evidence type="ECO:0000256" key="2">
    <source>
        <dbReference type="ARBA" id="ARBA00022614"/>
    </source>
</evidence>
<evidence type="ECO:0000259" key="10">
    <source>
        <dbReference type="Pfam" id="PF23598"/>
    </source>
</evidence>
<keyword evidence="5" id="KW-0611">Plant defense</keyword>
<feature type="domain" description="Disease resistance N-terminal" evidence="8">
    <location>
        <begin position="7"/>
        <end position="89"/>
    </location>
</feature>
<feature type="domain" description="Disease resistance R13L4/SHOC-2-like LRR" evidence="10">
    <location>
        <begin position="1011"/>
        <end position="1193"/>
    </location>
</feature>
<dbReference type="AlphaFoldDB" id="A0A835DU54"/>
<name>A0A835DU54_9POAL</name>
<dbReference type="InterPro" id="IPR058922">
    <property type="entry name" value="WHD_DRP"/>
</dbReference>
<feature type="domain" description="NB-ARC" evidence="7">
    <location>
        <begin position="196"/>
        <end position="341"/>
    </location>
</feature>
<evidence type="ECO:0000256" key="3">
    <source>
        <dbReference type="ARBA" id="ARBA00022737"/>
    </source>
</evidence>
<dbReference type="Pfam" id="PF23598">
    <property type="entry name" value="LRR_14"/>
    <property type="match status" value="2"/>
</dbReference>
<dbReference type="Proteomes" id="UP000636709">
    <property type="component" value="Unassembled WGS sequence"/>
</dbReference>
<dbReference type="SUPFAM" id="SSF52540">
    <property type="entry name" value="P-loop containing nucleoside triphosphate hydrolases"/>
    <property type="match status" value="1"/>
</dbReference>
<dbReference type="InterPro" id="IPR041118">
    <property type="entry name" value="Rx_N"/>
</dbReference>
<feature type="domain" description="Disease resistance R13L4/SHOC-2-like LRR" evidence="10">
    <location>
        <begin position="554"/>
        <end position="976"/>
    </location>
</feature>
<dbReference type="GO" id="GO:0043531">
    <property type="term" value="F:ADP binding"/>
    <property type="evidence" value="ECO:0007669"/>
    <property type="project" value="InterPro"/>
</dbReference>
<evidence type="ECO:0000256" key="5">
    <source>
        <dbReference type="ARBA" id="ARBA00022821"/>
    </source>
</evidence>
<dbReference type="Gene3D" id="1.10.10.10">
    <property type="entry name" value="Winged helix-like DNA-binding domain superfamily/Winged helix DNA-binding domain"/>
    <property type="match status" value="1"/>
</dbReference>
<dbReference type="FunFam" id="3.40.50.300:FF:001091">
    <property type="entry name" value="Probable disease resistance protein At1g61300"/>
    <property type="match status" value="1"/>
</dbReference>
<keyword evidence="4" id="KW-0547">Nucleotide-binding</keyword>
<dbReference type="Gene3D" id="1.20.5.4130">
    <property type="match status" value="1"/>
</dbReference>
<dbReference type="InterPro" id="IPR036388">
    <property type="entry name" value="WH-like_DNA-bd_sf"/>
</dbReference>
<dbReference type="SUPFAM" id="SSF52047">
    <property type="entry name" value="RNI-like"/>
    <property type="match status" value="1"/>
</dbReference>
<organism evidence="11 12">
    <name type="scientific">Digitaria exilis</name>
    <dbReference type="NCBI Taxonomy" id="1010633"/>
    <lineage>
        <taxon>Eukaryota</taxon>
        <taxon>Viridiplantae</taxon>
        <taxon>Streptophyta</taxon>
        <taxon>Embryophyta</taxon>
        <taxon>Tracheophyta</taxon>
        <taxon>Spermatophyta</taxon>
        <taxon>Magnoliopsida</taxon>
        <taxon>Liliopsida</taxon>
        <taxon>Poales</taxon>
        <taxon>Poaceae</taxon>
        <taxon>PACMAD clade</taxon>
        <taxon>Panicoideae</taxon>
        <taxon>Panicodae</taxon>
        <taxon>Paniceae</taxon>
        <taxon>Anthephorinae</taxon>
        <taxon>Digitaria</taxon>
    </lineage>
</organism>
<evidence type="ECO:0000256" key="6">
    <source>
        <dbReference type="ARBA" id="ARBA00023054"/>
    </source>
</evidence>
<dbReference type="CDD" id="cd14798">
    <property type="entry name" value="RX-CC_like"/>
    <property type="match status" value="1"/>
</dbReference>
<dbReference type="Gene3D" id="1.10.8.430">
    <property type="entry name" value="Helical domain of apoptotic protease-activating factors"/>
    <property type="match status" value="1"/>
</dbReference>
<dbReference type="GO" id="GO:0009626">
    <property type="term" value="P:plant-type hypersensitive response"/>
    <property type="evidence" value="ECO:0007669"/>
    <property type="project" value="UniProtKB-ARBA"/>
</dbReference>
<evidence type="ECO:0000313" key="11">
    <source>
        <dbReference type="EMBL" id="KAF8645097.1"/>
    </source>
</evidence>
<dbReference type="Pfam" id="PF18052">
    <property type="entry name" value="Rx_N"/>
    <property type="match status" value="1"/>
</dbReference>
<feature type="domain" description="Disease resistance protein winged helix" evidence="9">
    <location>
        <begin position="434"/>
        <end position="504"/>
    </location>
</feature>
<keyword evidence="6" id="KW-0175">Coiled coil</keyword>
<keyword evidence="3" id="KW-0677">Repeat</keyword>
<evidence type="ECO:0000259" key="8">
    <source>
        <dbReference type="Pfam" id="PF18052"/>
    </source>
</evidence>
<dbReference type="InterPro" id="IPR038005">
    <property type="entry name" value="RX-like_CC"/>
</dbReference>
<dbReference type="InterPro" id="IPR002182">
    <property type="entry name" value="NB-ARC"/>
</dbReference>
<dbReference type="FunFam" id="1.10.10.10:FF:000322">
    <property type="entry name" value="Probable disease resistance protein At1g63360"/>
    <property type="match status" value="1"/>
</dbReference>
<dbReference type="Gene3D" id="3.40.50.300">
    <property type="entry name" value="P-loop containing nucleotide triphosphate hydrolases"/>
    <property type="match status" value="1"/>
</dbReference>
<dbReference type="InterPro" id="IPR032675">
    <property type="entry name" value="LRR_dom_sf"/>
</dbReference>
<evidence type="ECO:0000256" key="4">
    <source>
        <dbReference type="ARBA" id="ARBA00022741"/>
    </source>
</evidence>